<gene>
    <name evidence="1" type="ORF">ACFFFU_01425</name>
</gene>
<sequence length="85" mass="9458">MHAIELMNRLHALDAALATCQRQAITVDELRRVWELHSAGLERLGGHDGEWVDVLLRRMAARHGIAGLVTFLPEPVDPEDGAPRD</sequence>
<proteinExistence type="predicted"/>
<dbReference type="Proteomes" id="UP001589898">
    <property type="component" value="Unassembled WGS sequence"/>
</dbReference>
<dbReference type="RefSeq" id="WP_189498963.1">
    <property type="nucleotide sequence ID" value="NZ_BMZT01000012.1"/>
</dbReference>
<comment type="caution">
    <text evidence="1">The sequence shown here is derived from an EMBL/GenBank/DDBJ whole genome shotgun (WGS) entry which is preliminary data.</text>
</comment>
<protein>
    <submittedName>
        <fullName evidence="1">Uncharacterized protein</fullName>
    </submittedName>
</protein>
<accession>A0ABV6SSI8</accession>
<evidence type="ECO:0000313" key="2">
    <source>
        <dbReference type="Proteomes" id="UP001589898"/>
    </source>
</evidence>
<dbReference type="EMBL" id="JBHLTF010000004">
    <property type="protein sequence ID" value="MFC0716422.1"/>
    <property type="molecule type" value="Genomic_DNA"/>
</dbReference>
<evidence type="ECO:0000313" key="1">
    <source>
        <dbReference type="EMBL" id="MFC0716422.1"/>
    </source>
</evidence>
<name>A0ABV6SSI8_9GAMM</name>
<reference evidence="1 2" key="1">
    <citation type="submission" date="2024-09" db="EMBL/GenBank/DDBJ databases">
        <authorList>
            <person name="Sun Q."/>
            <person name="Mori K."/>
        </authorList>
    </citation>
    <scope>NUCLEOTIDE SEQUENCE [LARGE SCALE GENOMIC DNA]</scope>
    <source>
        <strain evidence="1 2">KCTC 52403</strain>
    </source>
</reference>
<keyword evidence="2" id="KW-1185">Reference proteome</keyword>
<organism evidence="1 2">
    <name type="scientific">Luteimonas padinae</name>
    <dbReference type="NCBI Taxonomy" id="1714359"/>
    <lineage>
        <taxon>Bacteria</taxon>
        <taxon>Pseudomonadati</taxon>
        <taxon>Pseudomonadota</taxon>
        <taxon>Gammaproteobacteria</taxon>
        <taxon>Lysobacterales</taxon>
        <taxon>Lysobacteraceae</taxon>
        <taxon>Luteimonas</taxon>
    </lineage>
</organism>